<evidence type="ECO:0000313" key="1">
    <source>
        <dbReference type="EMBL" id="QGM99568.1"/>
    </source>
</evidence>
<evidence type="ECO:0000313" key="2">
    <source>
        <dbReference type="Proteomes" id="UP000422569"/>
    </source>
</evidence>
<sequence length="96" mass="11067">MEDFLGAIERDDAAPADPALRALWLDARGEWDLAHKCVDQLSTPDAMWVHAYLHRKEGDAWNADYWYRRAGRPPHRGRLGEEWREIAEALLEKGLA</sequence>
<proteinExistence type="predicted"/>
<accession>A0A6B8MAB3</accession>
<gene>
    <name evidence="1" type="ORF">F7D14_05470</name>
</gene>
<dbReference type="KEGG" id="mpar:F7D14_05470"/>
<dbReference type="Proteomes" id="UP000422569">
    <property type="component" value="Chromosome"/>
</dbReference>
<protein>
    <submittedName>
        <fullName evidence="1">Uncharacterized protein</fullName>
    </submittedName>
</protein>
<organism evidence="1 2">
    <name type="scientific">Methylocystis parvus</name>
    <dbReference type="NCBI Taxonomy" id="134"/>
    <lineage>
        <taxon>Bacteria</taxon>
        <taxon>Pseudomonadati</taxon>
        <taxon>Pseudomonadota</taxon>
        <taxon>Alphaproteobacteria</taxon>
        <taxon>Hyphomicrobiales</taxon>
        <taxon>Methylocystaceae</taxon>
        <taxon>Methylocystis</taxon>
    </lineage>
</organism>
<reference evidence="1 2" key="1">
    <citation type="submission" date="2019-09" db="EMBL/GenBank/DDBJ databases">
        <title>Isolation and complete genome sequencing of Methylocystis species.</title>
        <authorList>
            <person name="Rumah B.L."/>
            <person name="Stead C.E."/>
            <person name="Stevens B.C."/>
            <person name="Minton N.P."/>
            <person name="Grosse-Honebrink A."/>
            <person name="Zhang Y."/>
        </authorList>
    </citation>
    <scope>NUCLEOTIDE SEQUENCE [LARGE SCALE GENOMIC DNA]</scope>
    <source>
        <strain evidence="1 2">BRCS2</strain>
    </source>
</reference>
<dbReference type="EMBL" id="CP044331">
    <property type="protein sequence ID" value="QGM99568.1"/>
    <property type="molecule type" value="Genomic_DNA"/>
</dbReference>
<dbReference type="AlphaFoldDB" id="A0A6B8MAB3"/>
<keyword evidence="2" id="KW-1185">Reference proteome</keyword>
<name>A0A6B8MAB3_9HYPH</name>